<dbReference type="Pfam" id="PF04573">
    <property type="entry name" value="SPC22"/>
    <property type="match status" value="1"/>
</dbReference>
<dbReference type="PIRSF" id="PIRSF016089">
    <property type="entry name" value="SPC22"/>
    <property type="match status" value="1"/>
</dbReference>
<proteinExistence type="inferred from homology"/>
<feature type="transmembrane region" description="Helical" evidence="10">
    <location>
        <begin position="12"/>
        <end position="32"/>
    </location>
</feature>
<evidence type="ECO:0000256" key="6">
    <source>
        <dbReference type="ARBA" id="ARBA00022989"/>
    </source>
</evidence>
<accession>A0A250WZ51</accession>
<evidence type="ECO:0000256" key="9">
    <source>
        <dbReference type="PIRNR" id="PIRNR016089"/>
    </source>
</evidence>
<evidence type="ECO:0000256" key="10">
    <source>
        <dbReference type="SAM" id="Phobius"/>
    </source>
</evidence>
<comment type="function">
    <text evidence="9">Essential component of the signal peptidase complex (SPC) which catalyzes the cleavage of N-terminal signal sequences from nascent proteins as they are translocated into the lumen of the endoplasmic reticulum. Essential for the SPC catalytic activity, possibly by stabilizing and positioning the active center of the complex close to the lumenal surface.</text>
</comment>
<evidence type="ECO:0000256" key="8">
    <source>
        <dbReference type="ARBA" id="ARBA00029556"/>
    </source>
</evidence>
<evidence type="ECO:0000313" key="12">
    <source>
        <dbReference type="Proteomes" id="UP000232323"/>
    </source>
</evidence>
<organism evidence="11 12">
    <name type="scientific">Chlamydomonas eustigma</name>
    <dbReference type="NCBI Taxonomy" id="1157962"/>
    <lineage>
        <taxon>Eukaryota</taxon>
        <taxon>Viridiplantae</taxon>
        <taxon>Chlorophyta</taxon>
        <taxon>core chlorophytes</taxon>
        <taxon>Chlorophyceae</taxon>
        <taxon>CS clade</taxon>
        <taxon>Chlamydomonadales</taxon>
        <taxon>Chlamydomonadaceae</taxon>
        <taxon>Chlamydomonas</taxon>
    </lineage>
</organism>
<keyword evidence="7 9" id="KW-0472">Membrane</keyword>
<keyword evidence="12" id="KW-1185">Reference proteome</keyword>
<gene>
    <name evidence="11" type="ORF">CEUSTIGMA_g3560.t1</name>
</gene>
<comment type="similarity">
    <text evidence="2 9">Belongs to the SPCS3 family.</text>
</comment>
<name>A0A250WZ51_9CHLO</name>
<evidence type="ECO:0000313" key="11">
    <source>
        <dbReference type="EMBL" id="GAX76117.1"/>
    </source>
</evidence>
<dbReference type="STRING" id="1157962.A0A250WZ51"/>
<dbReference type="AlphaFoldDB" id="A0A250WZ51"/>
<dbReference type="EMBL" id="BEGY01000015">
    <property type="protein sequence ID" value="GAX76117.1"/>
    <property type="molecule type" value="Genomic_DNA"/>
</dbReference>
<evidence type="ECO:0000256" key="3">
    <source>
        <dbReference type="ARBA" id="ARBA00022692"/>
    </source>
</evidence>
<evidence type="ECO:0000256" key="5">
    <source>
        <dbReference type="ARBA" id="ARBA00022968"/>
    </source>
</evidence>
<dbReference type="Proteomes" id="UP000232323">
    <property type="component" value="Unassembled WGS sequence"/>
</dbReference>
<dbReference type="GO" id="GO:0045047">
    <property type="term" value="P:protein targeting to ER"/>
    <property type="evidence" value="ECO:0007669"/>
    <property type="project" value="TreeGrafter"/>
</dbReference>
<evidence type="ECO:0000256" key="1">
    <source>
        <dbReference type="ARBA" id="ARBA00004648"/>
    </source>
</evidence>
<dbReference type="PROSITE" id="PS51257">
    <property type="entry name" value="PROKAR_LIPOPROTEIN"/>
    <property type="match status" value="1"/>
</dbReference>
<keyword evidence="6 9" id="KW-1133">Transmembrane helix</keyword>
<keyword evidence="5 9" id="KW-0735">Signal-anchor</keyword>
<dbReference type="GO" id="GO:0006465">
    <property type="term" value="P:signal peptide processing"/>
    <property type="evidence" value="ECO:0007669"/>
    <property type="project" value="UniProtKB-UniRule"/>
</dbReference>
<dbReference type="PANTHER" id="PTHR12804">
    <property type="entry name" value="MICROSOMAL SIGNAL PEPTIDASE 23 KD SUBUNIT SPC22/23"/>
    <property type="match status" value="1"/>
</dbReference>
<evidence type="ECO:0000256" key="2">
    <source>
        <dbReference type="ARBA" id="ARBA00009289"/>
    </source>
</evidence>
<comment type="subcellular location">
    <subcellularLocation>
        <location evidence="1">Endoplasmic reticulum membrane</location>
        <topology evidence="1">Single-pass type II membrane protein</topology>
    </subcellularLocation>
</comment>
<dbReference type="GO" id="GO:0005787">
    <property type="term" value="C:signal peptidase complex"/>
    <property type="evidence" value="ECO:0007669"/>
    <property type="project" value="UniProtKB-UniRule"/>
</dbReference>
<comment type="caution">
    <text evidence="11">The sequence shown here is derived from an EMBL/GenBank/DDBJ whole genome shotgun (WGS) entry which is preliminary data.</text>
</comment>
<sequence>MHSLTQRANTVFTFFGSVAAVLAILTSCTDLFHDAKPIISLKLAEIKKLVPYSGSREQAVITFDLDADLRSVFSWNSKQIFIFVRADYYSDEGKLNQVVLWDSIIQQKEKAKIKLKKHKTKYSFIGHGKDLRGRDLNLTLVWDIMPRVGALWMSERSFGVGNLPGSYT</sequence>
<reference evidence="11 12" key="1">
    <citation type="submission" date="2017-08" db="EMBL/GenBank/DDBJ databases">
        <title>Acidophilic green algal genome provides insights into adaptation to an acidic environment.</title>
        <authorList>
            <person name="Hirooka S."/>
            <person name="Hirose Y."/>
            <person name="Kanesaki Y."/>
            <person name="Higuchi S."/>
            <person name="Fujiwara T."/>
            <person name="Onuma R."/>
            <person name="Era A."/>
            <person name="Ohbayashi R."/>
            <person name="Uzuka A."/>
            <person name="Nozaki H."/>
            <person name="Yoshikawa H."/>
            <person name="Miyagishima S.Y."/>
        </authorList>
    </citation>
    <scope>NUCLEOTIDE SEQUENCE [LARGE SCALE GENOMIC DNA]</scope>
    <source>
        <strain evidence="11 12">NIES-2499</strain>
    </source>
</reference>
<keyword evidence="4 9" id="KW-0256">Endoplasmic reticulum</keyword>
<dbReference type="OrthoDB" id="10261524at2759"/>
<protein>
    <recommendedName>
        <fullName evidence="8 9">Signal peptidase complex subunit 3</fullName>
    </recommendedName>
    <alternativeName>
        <fullName evidence="9">Microsomal signal peptidase 22 kDa subunit</fullName>
    </alternativeName>
</protein>
<dbReference type="InterPro" id="IPR007653">
    <property type="entry name" value="SPC3"/>
</dbReference>
<keyword evidence="3 9" id="KW-0812">Transmembrane</keyword>
<dbReference type="PANTHER" id="PTHR12804:SF0">
    <property type="entry name" value="SIGNAL PEPTIDASE COMPLEX SUBUNIT 3"/>
    <property type="match status" value="1"/>
</dbReference>
<evidence type="ECO:0000256" key="7">
    <source>
        <dbReference type="ARBA" id="ARBA00023136"/>
    </source>
</evidence>
<evidence type="ECO:0000256" key="4">
    <source>
        <dbReference type="ARBA" id="ARBA00022824"/>
    </source>
</evidence>